<feature type="transmembrane region" description="Helical" evidence="6">
    <location>
        <begin position="124"/>
        <end position="142"/>
    </location>
</feature>
<feature type="transmembrane region" description="Helical" evidence="6">
    <location>
        <begin position="178"/>
        <end position="196"/>
    </location>
</feature>
<reference evidence="7 8" key="1">
    <citation type="submission" date="2015-01" db="EMBL/GenBank/DDBJ databases">
        <title>Genome Sequencing of Rickettsiales.</title>
        <authorList>
            <person name="Daugherty S.C."/>
            <person name="Su Q."/>
            <person name="Abolude K."/>
            <person name="Beier-Sexton M."/>
            <person name="Carlyon J.A."/>
            <person name="Carter R."/>
            <person name="Day N.P."/>
            <person name="Dumler S.J."/>
            <person name="Dyachenko V."/>
            <person name="Godinez A."/>
            <person name="Kurtti T.J."/>
            <person name="Lichay M."/>
            <person name="Mullins K.E."/>
            <person name="Ott S."/>
            <person name="Pappas-Brown V."/>
            <person name="Paris D.H."/>
            <person name="Patel P."/>
            <person name="Richards A.L."/>
            <person name="Sadzewicz L."/>
            <person name="Sears K."/>
            <person name="Seidman D."/>
            <person name="Sengamalay N."/>
            <person name="Stenos J."/>
            <person name="Tallon L.J."/>
            <person name="Vincent G."/>
            <person name="Fraser C.M."/>
            <person name="Munderloh U."/>
            <person name="Dunning-Hotopp J.C."/>
        </authorList>
    </citation>
    <scope>NUCLEOTIDE SEQUENCE [LARGE SCALE GENOMIC DNA]</scope>
    <source>
        <strain evidence="7 8">TA716</strain>
    </source>
</reference>
<gene>
    <name evidence="7" type="ORF">OTSTA716_0839</name>
</gene>
<feature type="transmembrane region" description="Helical" evidence="6">
    <location>
        <begin position="68"/>
        <end position="87"/>
    </location>
</feature>
<dbReference type="AlphaFoldDB" id="A0A0F3P7J3"/>
<keyword evidence="5 6" id="KW-0472">Membrane</keyword>
<comment type="similarity">
    <text evidence="2 6">Belongs to the BI1 family.</text>
</comment>
<feature type="transmembrane region" description="Helical" evidence="6">
    <location>
        <begin position="149"/>
        <end position="172"/>
    </location>
</feature>
<dbReference type="CDD" id="cd10432">
    <property type="entry name" value="BI-1-like_bacterial"/>
    <property type="match status" value="1"/>
</dbReference>
<evidence type="ECO:0000313" key="7">
    <source>
        <dbReference type="EMBL" id="KJV76305.1"/>
    </source>
</evidence>
<dbReference type="GO" id="GO:0016020">
    <property type="term" value="C:membrane"/>
    <property type="evidence" value="ECO:0007669"/>
    <property type="project" value="UniProtKB-SubCell"/>
</dbReference>
<feature type="transmembrane region" description="Helical" evidence="6">
    <location>
        <begin position="217"/>
        <end position="237"/>
    </location>
</feature>
<dbReference type="InterPro" id="IPR006214">
    <property type="entry name" value="Bax_inhibitor_1-related"/>
</dbReference>
<comment type="subcellular location">
    <subcellularLocation>
        <location evidence="1">Membrane</location>
        <topology evidence="1">Multi-pass membrane protein</topology>
    </subcellularLocation>
</comment>
<organism evidence="7 8">
    <name type="scientific">Orientia tsutsugamushi str. TA716</name>
    <dbReference type="NCBI Taxonomy" id="1359175"/>
    <lineage>
        <taxon>Bacteria</taxon>
        <taxon>Pseudomonadati</taxon>
        <taxon>Pseudomonadota</taxon>
        <taxon>Alphaproteobacteria</taxon>
        <taxon>Rickettsiales</taxon>
        <taxon>Rickettsiaceae</taxon>
        <taxon>Rickettsieae</taxon>
        <taxon>Orientia</taxon>
    </lineage>
</organism>
<evidence type="ECO:0000256" key="1">
    <source>
        <dbReference type="ARBA" id="ARBA00004141"/>
    </source>
</evidence>
<dbReference type="PATRIC" id="fig|1359175.3.peg.1639"/>
<dbReference type="Pfam" id="PF01027">
    <property type="entry name" value="Bax1-I"/>
    <property type="match status" value="1"/>
</dbReference>
<feature type="transmembrane region" description="Helical" evidence="6">
    <location>
        <begin position="99"/>
        <end position="118"/>
    </location>
</feature>
<dbReference type="Proteomes" id="UP000033671">
    <property type="component" value="Unassembled WGS sequence"/>
</dbReference>
<evidence type="ECO:0000256" key="5">
    <source>
        <dbReference type="ARBA" id="ARBA00023136"/>
    </source>
</evidence>
<comment type="caution">
    <text evidence="7">The sequence shown here is derived from an EMBL/GenBank/DDBJ whole genome shotgun (WGS) entry which is preliminary data.</text>
</comment>
<name>A0A0F3P7J3_ORITS</name>
<evidence type="ECO:0000256" key="2">
    <source>
        <dbReference type="ARBA" id="ARBA00010350"/>
    </source>
</evidence>
<sequence>MIDYTRAYSGGVHKSIDEGLRAYMLRIYNLMAMALFITAVAGTATFSLEPLARLMFNFSPNGYVIGQTPIGLLVNVAPIGIALYFFWGIGRLDISTAQTLFWVYAVLVGMSLSALGYIYTGESLVSSFFITASAFAAMSIYGHTTQRDLTSLGSLLIMGLWGIIISSLVNIFLGSPAIHFATSVLGIGIFMGLIAWDTQKLKHIYYSSGGGELGQKLAVVGAFTLYLDFLNLFLYVLRFFGNRRKD</sequence>
<keyword evidence="4 6" id="KW-1133">Transmembrane helix</keyword>
<feature type="transmembrane region" description="Helical" evidence="6">
    <location>
        <begin position="27"/>
        <end position="48"/>
    </location>
</feature>
<evidence type="ECO:0000256" key="4">
    <source>
        <dbReference type="ARBA" id="ARBA00022989"/>
    </source>
</evidence>
<accession>A0A0F3P7J3</accession>
<protein>
    <submittedName>
        <fullName evidence="7">Inhibitor of apoptosis-promoting Bax1 family protein</fullName>
    </submittedName>
</protein>
<evidence type="ECO:0000256" key="3">
    <source>
        <dbReference type="ARBA" id="ARBA00022692"/>
    </source>
</evidence>
<evidence type="ECO:0000256" key="6">
    <source>
        <dbReference type="RuleBase" id="RU004379"/>
    </source>
</evidence>
<evidence type="ECO:0000313" key="8">
    <source>
        <dbReference type="Proteomes" id="UP000033671"/>
    </source>
</evidence>
<dbReference type="PANTHER" id="PTHR23291">
    <property type="entry name" value="BAX INHIBITOR-RELATED"/>
    <property type="match status" value="1"/>
</dbReference>
<dbReference type="EMBL" id="LAOA01000024">
    <property type="protein sequence ID" value="KJV76305.1"/>
    <property type="molecule type" value="Genomic_DNA"/>
</dbReference>
<proteinExistence type="inferred from homology"/>
<dbReference type="PANTHER" id="PTHR23291:SF50">
    <property type="entry name" value="PROTEIN LIFEGUARD 4"/>
    <property type="match status" value="1"/>
</dbReference>
<dbReference type="RefSeq" id="WP_045912463.1">
    <property type="nucleotide sequence ID" value="NZ_LAOA01000024.1"/>
</dbReference>
<keyword evidence="3 6" id="KW-0812">Transmembrane</keyword>